<organism evidence="2 3">
    <name type="scientific">Triticum urartu</name>
    <name type="common">Red wild einkorn</name>
    <name type="synonym">Crithodium urartu</name>
    <dbReference type="NCBI Taxonomy" id="4572"/>
    <lineage>
        <taxon>Eukaryota</taxon>
        <taxon>Viridiplantae</taxon>
        <taxon>Streptophyta</taxon>
        <taxon>Embryophyta</taxon>
        <taxon>Tracheophyta</taxon>
        <taxon>Spermatophyta</taxon>
        <taxon>Magnoliopsida</taxon>
        <taxon>Liliopsida</taxon>
        <taxon>Poales</taxon>
        <taxon>Poaceae</taxon>
        <taxon>BOP clade</taxon>
        <taxon>Pooideae</taxon>
        <taxon>Triticodae</taxon>
        <taxon>Triticeae</taxon>
        <taxon>Triticinae</taxon>
        <taxon>Triticum</taxon>
    </lineage>
</organism>
<accession>A0A8R7QEN7</accession>
<dbReference type="EnsemblPlants" id="TuG1812G0500002150.01.T01">
    <property type="protein sequence ID" value="TuG1812G0500002150.01.T01"/>
    <property type="gene ID" value="TuG1812G0500002150.01"/>
</dbReference>
<evidence type="ECO:0000313" key="3">
    <source>
        <dbReference type="Proteomes" id="UP000015106"/>
    </source>
</evidence>
<feature type="region of interest" description="Disordered" evidence="1">
    <location>
        <begin position="1"/>
        <end position="40"/>
    </location>
</feature>
<reference evidence="2" key="2">
    <citation type="submission" date="2018-03" db="EMBL/GenBank/DDBJ databases">
        <title>The Triticum urartu genome reveals the dynamic nature of wheat genome evolution.</title>
        <authorList>
            <person name="Ling H."/>
            <person name="Ma B."/>
            <person name="Shi X."/>
            <person name="Liu H."/>
            <person name="Dong L."/>
            <person name="Sun H."/>
            <person name="Cao Y."/>
            <person name="Gao Q."/>
            <person name="Zheng S."/>
            <person name="Li Y."/>
            <person name="Yu Y."/>
            <person name="Du H."/>
            <person name="Qi M."/>
            <person name="Li Y."/>
            <person name="Yu H."/>
            <person name="Cui Y."/>
            <person name="Wang N."/>
            <person name="Chen C."/>
            <person name="Wu H."/>
            <person name="Zhao Y."/>
            <person name="Zhang J."/>
            <person name="Li Y."/>
            <person name="Zhou W."/>
            <person name="Zhang B."/>
            <person name="Hu W."/>
            <person name="Eijk M."/>
            <person name="Tang J."/>
            <person name="Witsenboer H."/>
            <person name="Zhao S."/>
            <person name="Li Z."/>
            <person name="Zhang A."/>
            <person name="Wang D."/>
            <person name="Liang C."/>
        </authorList>
    </citation>
    <scope>NUCLEOTIDE SEQUENCE [LARGE SCALE GENOMIC DNA]</scope>
    <source>
        <strain evidence="2">cv. G1812</strain>
    </source>
</reference>
<name>A0A8R7QEN7_TRIUA</name>
<dbReference type="Proteomes" id="UP000015106">
    <property type="component" value="Chromosome 5"/>
</dbReference>
<dbReference type="Gramene" id="TuG1812G0500002150.01.T01">
    <property type="protein sequence ID" value="TuG1812G0500002150.01.T01"/>
    <property type="gene ID" value="TuG1812G0500002150.01"/>
</dbReference>
<protein>
    <submittedName>
        <fullName evidence="2">Uncharacterized protein</fullName>
    </submittedName>
</protein>
<evidence type="ECO:0000256" key="1">
    <source>
        <dbReference type="SAM" id="MobiDB-lite"/>
    </source>
</evidence>
<proteinExistence type="predicted"/>
<reference evidence="3" key="1">
    <citation type="journal article" date="2013" name="Nature">
        <title>Draft genome of the wheat A-genome progenitor Triticum urartu.</title>
        <authorList>
            <person name="Ling H.Q."/>
            <person name="Zhao S."/>
            <person name="Liu D."/>
            <person name="Wang J."/>
            <person name="Sun H."/>
            <person name="Zhang C."/>
            <person name="Fan H."/>
            <person name="Li D."/>
            <person name="Dong L."/>
            <person name="Tao Y."/>
            <person name="Gao C."/>
            <person name="Wu H."/>
            <person name="Li Y."/>
            <person name="Cui Y."/>
            <person name="Guo X."/>
            <person name="Zheng S."/>
            <person name="Wang B."/>
            <person name="Yu K."/>
            <person name="Liang Q."/>
            <person name="Yang W."/>
            <person name="Lou X."/>
            <person name="Chen J."/>
            <person name="Feng M."/>
            <person name="Jian J."/>
            <person name="Zhang X."/>
            <person name="Luo G."/>
            <person name="Jiang Y."/>
            <person name="Liu J."/>
            <person name="Wang Z."/>
            <person name="Sha Y."/>
            <person name="Zhang B."/>
            <person name="Wu H."/>
            <person name="Tang D."/>
            <person name="Shen Q."/>
            <person name="Xue P."/>
            <person name="Zou S."/>
            <person name="Wang X."/>
            <person name="Liu X."/>
            <person name="Wang F."/>
            <person name="Yang Y."/>
            <person name="An X."/>
            <person name="Dong Z."/>
            <person name="Zhang K."/>
            <person name="Zhang X."/>
            <person name="Luo M.C."/>
            <person name="Dvorak J."/>
            <person name="Tong Y."/>
            <person name="Wang J."/>
            <person name="Yang H."/>
            <person name="Li Z."/>
            <person name="Wang D."/>
            <person name="Zhang A."/>
            <person name="Wang J."/>
        </authorList>
    </citation>
    <scope>NUCLEOTIDE SEQUENCE</scope>
    <source>
        <strain evidence="3">cv. G1812</strain>
    </source>
</reference>
<dbReference type="AlphaFoldDB" id="A0A8R7QEN7"/>
<reference evidence="2" key="3">
    <citation type="submission" date="2022-06" db="UniProtKB">
        <authorList>
            <consortium name="EnsemblPlants"/>
        </authorList>
    </citation>
    <scope>IDENTIFICATION</scope>
</reference>
<evidence type="ECO:0000313" key="2">
    <source>
        <dbReference type="EnsemblPlants" id="TuG1812G0500002150.01.T01"/>
    </source>
</evidence>
<feature type="compositionally biased region" description="Low complexity" evidence="1">
    <location>
        <begin position="1"/>
        <end position="23"/>
    </location>
</feature>
<sequence>PPVTTSSTRTPTRPRSPAARTTSCSKRLSRRQNQLGSSNKKLRIAYSRVKDLTTRRLSLNKLPSEKVQFLVSTTFLCACR</sequence>
<keyword evidence="3" id="KW-1185">Reference proteome</keyword>